<keyword evidence="2" id="KW-1185">Reference proteome</keyword>
<organism evidence="1 2">
    <name type="scientific">Electrophorus electricus</name>
    <name type="common">Electric eel</name>
    <name type="synonym">Gymnotus electricus</name>
    <dbReference type="NCBI Taxonomy" id="8005"/>
    <lineage>
        <taxon>Eukaryota</taxon>
        <taxon>Metazoa</taxon>
        <taxon>Chordata</taxon>
        <taxon>Craniata</taxon>
        <taxon>Vertebrata</taxon>
        <taxon>Euteleostomi</taxon>
        <taxon>Actinopterygii</taxon>
        <taxon>Neopterygii</taxon>
        <taxon>Teleostei</taxon>
        <taxon>Ostariophysi</taxon>
        <taxon>Gymnotiformes</taxon>
        <taxon>Gymnotoidei</taxon>
        <taxon>Gymnotidae</taxon>
        <taxon>Electrophorus</taxon>
    </lineage>
</organism>
<sequence length="96" mass="10897">QSSFINVRVQAPSEQAKGNSVQLRTQTDTFYFSKTPSIAERKEFVLDFNRAFVEADTALKKFPRLAAFFAELLQILRSVPSSHLKEVMAALQGYRL</sequence>
<reference evidence="1" key="3">
    <citation type="submission" date="2020-05" db="EMBL/GenBank/DDBJ databases">
        <title>Electrophorus electricus (electric eel) genome, fEleEle1, primary haplotype.</title>
        <authorList>
            <person name="Myers G."/>
            <person name="Meyer A."/>
            <person name="Fedrigo O."/>
            <person name="Formenti G."/>
            <person name="Rhie A."/>
            <person name="Tracey A."/>
            <person name="Sims Y."/>
            <person name="Jarvis E.D."/>
        </authorList>
    </citation>
    <scope>NUCLEOTIDE SEQUENCE [LARGE SCALE GENOMIC DNA]</scope>
</reference>
<accession>A0A4W4EP79</accession>
<evidence type="ECO:0000313" key="2">
    <source>
        <dbReference type="Proteomes" id="UP000314983"/>
    </source>
</evidence>
<proteinExistence type="predicted"/>
<dbReference type="Ensembl" id="ENSEEET00000013852.2">
    <property type="protein sequence ID" value="ENSEEEP00000013683.1"/>
    <property type="gene ID" value="ENSEEEG00000006829.2"/>
</dbReference>
<reference evidence="1" key="5">
    <citation type="submission" date="2025-09" db="UniProtKB">
        <authorList>
            <consortium name="Ensembl"/>
        </authorList>
    </citation>
    <scope>IDENTIFICATION</scope>
</reference>
<evidence type="ECO:0000313" key="1">
    <source>
        <dbReference type="Ensembl" id="ENSEEEP00000013683.1"/>
    </source>
</evidence>
<protein>
    <submittedName>
        <fullName evidence="1">Uncharacterized protein</fullName>
    </submittedName>
</protein>
<reference evidence="2" key="2">
    <citation type="journal article" date="2017" name="Sci. Adv.">
        <title>A tail of two voltages: Proteomic comparison of the three electric organs of the electric eel.</title>
        <authorList>
            <person name="Traeger L.L."/>
            <person name="Sabat G."/>
            <person name="Barrett-Wilt G.A."/>
            <person name="Wells G.B."/>
            <person name="Sussman M.R."/>
        </authorList>
    </citation>
    <scope>NUCLEOTIDE SEQUENCE [LARGE SCALE GENOMIC DNA]</scope>
</reference>
<dbReference type="Proteomes" id="UP000314983">
    <property type="component" value="Chromosome 8"/>
</dbReference>
<reference evidence="2" key="1">
    <citation type="journal article" date="2014" name="Science">
        <title>Nonhuman genetics. Genomic basis for the convergent evolution of electric organs.</title>
        <authorList>
            <person name="Gallant J.R."/>
            <person name="Traeger L.L."/>
            <person name="Volkening J.D."/>
            <person name="Moffett H."/>
            <person name="Chen P.H."/>
            <person name="Novina C.D."/>
            <person name="Phillips G.N.Jr."/>
            <person name="Anand R."/>
            <person name="Wells G.B."/>
            <person name="Pinch M."/>
            <person name="Guth R."/>
            <person name="Unguez G.A."/>
            <person name="Albert J.S."/>
            <person name="Zakon H.H."/>
            <person name="Samanta M.P."/>
            <person name="Sussman M.R."/>
        </authorList>
    </citation>
    <scope>NUCLEOTIDE SEQUENCE [LARGE SCALE GENOMIC DNA]</scope>
</reference>
<name>A0A4W4EP79_ELEEL</name>
<reference evidence="1" key="4">
    <citation type="submission" date="2025-08" db="UniProtKB">
        <authorList>
            <consortium name="Ensembl"/>
        </authorList>
    </citation>
    <scope>IDENTIFICATION</scope>
</reference>
<dbReference type="AlphaFoldDB" id="A0A4W4EP79"/>